<dbReference type="EMBL" id="JAAOZC010000001">
    <property type="protein sequence ID" value="NIJ06563.1"/>
    <property type="molecule type" value="Genomic_DNA"/>
</dbReference>
<evidence type="ECO:0000259" key="2">
    <source>
        <dbReference type="Pfam" id="PF07715"/>
    </source>
</evidence>
<dbReference type="InterPro" id="IPR008969">
    <property type="entry name" value="CarboxyPept-like_regulatory"/>
</dbReference>
<dbReference type="Pfam" id="PF13620">
    <property type="entry name" value="CarboxypepD_reg"/>
    <property type="match status" value="1"/>
</dbReference>
<protein>
    <recommendedName>
        <fullName evidence="6">TonB-dependent receptor</fullName>
    </recommendedName>
</protein>
<dbReference type="Gene3D" id="2.170.130.10">
    <property type="entry name" value="TonB-dependent receptor, plug domain"/>
    <property type="match status" value="1"/>
</dbReference>
<dbReference type="InterPro" id="IPR057601">
    <property type="entry name" value="Oar-like_b-barrel"/>
</dbReference>
<evidence type="ECO:0000256" key="1">
    <source>
        <dbReference type="SAM" id="SignalP"/>
    </source>
</evidence>
<dbReference type="SUPFAM" id="SSF56935">
    <property type="entry name" value="Porins"/>
    <property type="match status" value="1"/>
</dbReference>
<gene>
    <name evidence="4" type="ORF">FHS31_000145</name>
</gene>
<name>A0ABX0TM23_9SPHN</name>
<dbReference type="Pfam" id="PF25183">
    <property type="entry name" value="OMP_b-brl_4"/>
    <property type="match status" value="1"/>
</dbReference>
<evidence type="ECO:0000313" key="4">
    <source>
        <dbReference type="EMBL" id="NIJ06563.1"/>
    </source>
</evidence>
<dbReference type="InterPro" id="IPR012910">
    <property type="entry name" value="Plug_dom"/>
</dbReference>
<accession>A0ABX0TM23</accession>
<feature type="domain" description="TonB-dependent transporter Oar-like beta-barrel" evidence="3">
    <location>
        <begin position="587"/>
        <end position="896"/>
    </location>
</feature>
<sequence length="1025" mass="109575">MTFSNMARRLRAGSALPALALAAIGATGGAFLATPAAAQDYTNVTASGRVTDTAGKPIAGAKVVARSNDLGIERTVTTDSSGSYKVVQIPPGSYTFSISAPGLADFVDSNVSLRVDASGNDFQLGSSSSKSASGGDIVVTGRRVKVADFERTTTGAVINVGDLATRVPVARSLRDVILLAPGTTQGSSGGSSAFAGQAQISGSSFTENAYYVNGLNITDVRQGFSPVTIPFDFYQTVDIKTGGFPAEYGRASGGFVSATTKSGTNEFHGSLTFNYEPNGLKSKSPNTYLIDYDGVSGGTAANGLANRKETIAQLSGPIIKDHLFFYGLYNTRDVSNFQGSANATVAANNTGTYNRTTSPFWGGKIDAIPFNGQHLEFTYFDTSGSQLNQTLRYNNLTNAKGAVTGTTNTRYGGKNYVARYTGTLTKWLTVSGAYGVNKNRAGVIAGDTVNPRVIDNRTGSNIAVAGTNPVSSFTTNDDQRKFYRGDVDIYFNLLGSHHIKFGYDQEDVTSVQNQVPIGGGLETVLQVTNAAGVGLTGQPIGTQYVTQRFFSVGGAFKSKNQAYYLQDSWQLFQNRLTLQLGIRDDKFASQNGLGQSFFKGPDSWGPRLGASYDVLGDGKIKVYGSFSRYFDPVPTNTNIRGSGTQFDRTAFYFFNGFNGNGGVNLGAPILTYRGAAPCPDTGIRNCQLVSQGTAPNPNYVVAQGAKPQSEDEFILGGEWRFAPRWTLGISGKYRRLTNALEDAAVDQFAIAYCQQKGFSAAACNSLYSGFADYIIVNPGKDNKITLSSNGGAGLPDGTNPTVTIPASQLDRGISAKRYYREAIIKVDREFDGVWSLSGSYTWSKLTGNYEGGAKSDIGQPDTGITEDFDQPGFTYGAYGLLPGDRRHTIKLYGSYAPFDWLTLSGNVLLQSPKHFSCLGVVPTSVDPFANVYGAAGFFCGGVVSPRGSVFHTDWRKEVNLSVKLNVPAKFDAFIRLDVFNVFNFKSVLEAQEVGETAAGAPSQFYKLPLTYQNPRYVRIQIGVGF</sequence>
<keyword evidence="1" id="KW-0732">Signal</keyword>
<dbReference type="Gene3D" id="2.60.40.1120">
    <property type="entry name" value="Carboxypeptidase-like, regulatory domain"/>
    <property type="match status" value="1"/>
</dbReference>
<dbReference type="SUPFAM" id="SSF49464">
    <property type="entry name" value="Carboxypeptidase regulatory domain-like"/>
    <property type="match status" value="1"/>
</dbReference>
<organism evidence="4 5">
    <name type="scientific">Sphingomonas vulcanisoli</name>
    <dbReference type="NCBI Taxonomy" id="1658060"/>
    <lineage>
        <taxon>Bacteria</taxon>
        <taxon>Pseudomonadati</taxon>
        <taxon>Pseudomonadota</taxon>
        <taxon>Alphaproteobacteria</taxon>
        <taxon>Sphingomonadales</taxon>
        <taxon>Sphingomonadaceae</taxon>
        <taxon>Sphingomonas</taxon>
    </lineage>
</organism>
<evidence type="ECO:0000313" key="5">
    <source>
        <dbReference type="Proteomes" id="UP000727456"/>
    </source>
</evidence>
<feature type="signal peptide" evidence="1">
    <location>
        <begin position="1"/>
        <end position="38"/>
    </location>
</feature>
<dbReference type="RefSeq" id="WP_167071075.1">
    <property type="nucleotide sequence ID" value="NZ_JAAOZC010000001.1"/>
</dbReference>
<evidence type="ECO:0000259" key="3">
    <source>
        <dbReference type="Pfam" id="PF25183"/>
    </source>
</evidence>
<dbReference type="InterPro" id="IPR037066">
    <property type="entry name" value="Plug_dom_sf"/>
</dbReference>
<feature type="chain" id="PRO_5046954158" description="TonB-dependent receptor" evidence="1">
    <location>
        <begin position="39"/>
        <end position="1025"/>
    </location>
</feature>
<feature type="domain" description="TonB-dependent receptor plug" evidence="2">
    <location>
        <begin position="156"/>
        <end position="254"/>
    </location>
</feature>
<reference evidence="4 5" key="1">
    <citation type="submission" date="2020-03" db="EMBL/GenBank/DDBJ databases">
        <title>Genomic Encyclopedia of Type Strains, Phase III (KMG-III): the genomes of soil and plant-associated and newly described type strains.</title>
        <authorList>
            <person name="Whitman W."/>
        </authorList>
    </citation>
    <scope>NUCLEOTIDE SEQUENCE [LARGE SCALE GENOMIC DNA]</scope>
    <source>
        <strain evidence="4 5">CECT 8804</strain>
    </source>
</reference>
<proteinExistence type="predicted"/>
<comment type="caution">
    <text evidence="4">The sequence shown here is derived from an EMBL/GenBank/DDBJ whole genome shotgun (WGS) entry which is preliminary data.</text>
</comment>
<dbReference type="Pfam" id="PF07715">
    <property type="entry name" value="Plug"/>
    <property type="match status" value="1"/>
</dbReference>
<keyword evidence="5" id="KW-1185">Reference proteome</keyword>
<dbReference type="Proteomes" id="UP000727456">
    <property type="component" value="Unassembled WGS sequence"/>
</dbReference>
<evidence type="ECO:0008006" key="6">
    <source>
        <dbReference type="Google" id="ProtNLM"/>
    </source>
</evidence>